<sequence>MAGRRWIGRKLSSKALEVFAPGAEEISLVLSIRLLPSSQHPERCVAVELLAQSSPLRLSAESPQRVVVPAHLGCFILYVFEASSENLEHNTGNRNSDSDTLFIGCIAKDCPSNRSLERGRQWKASGGGMPASQRAERFDATGGGGSSGEVAPQPVAVPRLATQSDRQLLVVAGILNVLVPVGTGALLCGLATGKRQLVVAGVCQIVTSLIFVGIVWSIVTGVLMIISGSELFDTPHSPQTRRSEQRGTAQSLSNRESPAQKTADLERGPAEGAEAPPSTSFTPELEGAKGSGLPVVNPCQHQSCSEPQDATPQRAKASQSAVGCPLAQISLCKATHASAKRRRFSCLRTTPAFQTRPTTARAHPQP</sequence>
<evidence type="ECO:0000256" key="2">
    <source>
        <dbReference type="SAM" id="Phobius"/>
    </source>
</evidence>
<feature type="region of interest" description="Disordered" evidence="1">
    <location>
        <begin position="233"/>
        <end position="320"/>
    </location>
</feature>
<dbReference type="EMBL" id="NWUJ01000006">
    <property type="protein sequence ID" value="PFH34441.1"/>
    <property type="molecule type" value="Genomic_DNA"/>
</dbReference>
<comment type="caution">
    <text evidence="3">The sequence shown here is derived from an EMBL/GenBank/DDBJ whole genome shotgun (WGS) entry which is preliminary data.</text>
</comment>
<dbReference type="AlphaFoldDB" id="A0A2A9MDU7"/>
<feature type="transmembrane region" description="Helical" evidence="2">
    <location>
        <begin position="168"/>
        <end position="192"/>
    </location>
</feature>
<dbReference type="KEGG" id="bbes:BESB_064720"/>
<reference evidence="3 4" key="1">
    <citation type="submission" date="2017-09" db="EMBL/GenBank/DDBJ databases">
        <title>Genome sequencing of Besnoitia besnoiti strain Bb-Ger1.</title>
        <authorList>
            <person name="Schares G."/>
            <person name="Venepally P."/>
            <person name="Lorenzi H.A."/>
        </authorList>
    </citation>
    <scope>NUCLEOTIDE SEQUENCE [LARGE SCALE GENOMIC DNA]</scope>
    <source>
        <strain evidence="3 4">Bb-Ger1</strain>
    </source>
</reference>
<evidence type="ECO:0000313" key="4">
    <source>
        <dbReference type="Proteomes" id="UP000224006"/>
    </source>
</evidence>
<feature type="compositionally biased region" description="Polar residues" evidence="1">
    <location>
        <begin position="236"/>
        <end position="260"/>
    </location>
</feature>
<feature type="region of interest" description="Disordered" evidence="1">
    <location>
        <begin position="338"/>
        <end position="366"/>
    </location>
</feature>
<evidence type="ECO:0000256" key="1">
    <source>
        <dbReference type="SAM" id="MobiDB-lite"/>
    </source>
</evidence>
<organism evidence="3 4">
    <name type="scientific">Besnoitia besnoiti</name>
    <name type="common">Apicomplexan protozoan</name>
    <dbReference type="NCBI Taxonomy" id="94643"/>
    <lineage>
        <taxon>Eukaryota</taxon>
        <taxon>Sar</taxon>
        <taxon>Alveolata</taxon>
        <taxon>Apicomplexa</taxon>
        <taxon>Conoidasida</taxon>
        <taxon>Coccidia</taxon>
        <taxon>Eucoccidiorida</taxon>
        <taxon>Eimeriorina</taxon>
        <taxon>Sarcocystidae</taxon>
        <taxon>Besnoitia</taxon>
    </lineage>
</organism>
<feature type="compositionally biased region" description="Polar residues" evidence="1">
    <location>
        <begin position="299"/>
        <end position="320"/>
    </location>
</feature>
<feature type="transmembrane region" description="Helical" evidence="2">
    <location>
        <begin position="198"/>
        <end position="226"/>
    </location>
</feature>
<dbReference type="Proteomes" id="UP000224006">
    <property type="component" value="Chromosome VI"/>
</dbReference>
<dbReference type="VEuPathDB" id="ToxoDB:BESB_064720"/>
<keyword evidence="2" id="KW-1133">Transmembrane helix</keyword>
<keyword evidence="2" id="KW-0812">Transmembrane</keyword>
<evidence type="ECO:0008006" key="5">
    <source>
        <dbReference type="Google" id="ProtNLM"/>
    </source>
</evidence>
<feature type="compositionally biased region" description="Polar residues" evidence="1">
    <location>
        <begin position="347"/>
        <end position="358"/>
    </location>
</feature>
<proteinExistence type="predicted"/>
<evidence type="ECO:0000313" key="3">
    <source>
        <dbReference type="EMBL" id="PFH34441.1"/>
    </source>
</evidence>
<protein>
    <recommendedName>
        <fullName evidence="5">Transmembrane protein</fullName>
    </recommendedName>
</protein>
<keyword evidence="4" id="KW-1185">Reference proteome</keyword>
<gene>
    <name evidence="3" type="ORF">BESB_064720</name>
</gene>
<feature type="region of interest" description="Disordered" evidence="1">
    <location>
        <begin position="117"/>
        <end position="152"/>
    </location>
</feature>
<name>A0A2A9MDU7_BESBE</name>
<dbReference type="RefSeq" id="XP_029218450.1">
    <property type="nucleotide sequence ID" value="XM_029364867.1"/>
</dbReference>
<dbReference type="GeneID" id="40311400"/>
<accession>A0A2A9MDU7</accession>
<keyword evidence="2" id="KW-0472">Membrane</keyword>